<reference evidence="8 9" key="1">
    <citation type="submission" date="2018-06" db="EMBL/GenBank/DDBJ databases">
        <title>Complete Genomes of Monosporascus.</title>
        <authorList>
            <person name="Robinson A.J."/>
            <person name="Natvig D.O."/>
        </authorList>
    </citation>
    <scope>NUCLEOTIDE SEQUENCE [LARGE SCALE GENOMIC DNA]</scope>
    <source>
        <strain evidence="8 9">CBS 110550</strain>
    </source>
</reference>
<dbReference type="PANTHER" id="PTHR23092:SF15">
    <property type="entry name" value="INACTIVE NON-CANONICAL POLY(A) RNA POLYMERASE PROTEIN TRF4-2-RELATED"/>
    <property type="match status" value="1"/>
</dbReference>
<feature type="compositionally biased region" description="Basic residues" evidence="5">
    <location>
        <begin position="200"/>
        <end position="212"/>
    </location>
</feature>
<keyword evidence="3" id="KW-0479">Metal-binding</keyword>
<protein>
    <recommendedName>
        <fullName evidence="2">polynucleotide adenylyltransferase</fullName>
        <ecNumber evidence="2">2.7.7.19</ecNumber>
    </recommendedName>
</protein>
<feature type="region of interest" description="Disordered" evidence="5">
    <location>
        <begin position="343"/>
        <end position="418"/>
    </location>
</feature>
<dbReference type="CDD" id="cd05402">
    <property type="entry name" value="NT_PAP_TUTase"/>
    <property type="match status" value="1"/>
</dbReference>
<dbReference type="GO" id="GO:0003729">
    <property type="term" value="F:mRNA binding"/>
    <property type="evidence" value="ECO:0007669"/>
    <property type="project" value="TreeGrafter"/>
</dbReference>
<comment type="similarity">
    <text evidence="1">Belongs to the DNA polymerase type-B-like family.</text>
</comment>
<dbReference type="GO" id="GO:0005730">
    <property type="term" value="C:nucleolus"/>
    <property type="evidence" value="ECO:0007669"/>
    <property type="project" value="TreeGrafter"/>
</dbReference>
<feature type="compositionally biased region" description="Basic and acidic residues" evidence="5">
    <location>
        <begin position="151"/>
        <end position="182"/>
    </location>
</feature>
<evidence type="ECO:0000256" key="4">
    <source>
        <dbReference type="ARBA" id="ARBA00022842"/>
    </source>
</evidence>
<feature type="compositionally biased region" description="Pro residues" evidence="5">
    <location>
        <begin position="357"/>
        <end position="373"/>
    </location>
</feature>
<dbReference type="InterPro" id="IPR054708">
    <property type="entry name" value="MTPAP-like_central"/>
</dbReference>
<feature type="compositionally biased region" description="Basic and acidic residues" evidence="5">
    <location>
        <begin position="215"/>
        <end position="228"/>
    </location>
</feature>
<dbReference type="Pfam" id="PF22600">
    <property type="entry name" value="MTPAP-like_central"/>
    <property type="match status" value="1"/>
</dbReference>
<dbReference type="GO" id="GO:0031123">
    <property type="term" value="P:RNA 3'-end processing"/>
    <property type="evidence" value="ECO:0007669"/>
    <property type="project" value="TreeGrafter"/>
</dbReference>
<evidence type="ECO:0000256" key="1">
    <source>
        <dbReference type="ARBA" id="ARBA00008593"/>
    </source>
</evidence>
<dbReference type="GO" id="GO:1990817">
    <property type="term" value="F:poly(A) RNA polymerase activity"/>
    <property type="evidence" value="ECO:0007669"/>
    <property type="project" value="UniProtKB-EC"/>
</dbReference>
<name>A0A4Q4TXS7_9PEZI</name>
<feature type="region of interest" description="Disordered" evidence="5">
    <location>
        <begin position="1"/>
        <end position="312"/>
    </location>
</feature>
<evidence type="ECO:0000256" key="2">
    <source>
        <dbReference type="ARBA" id="ARBA00012388"/>
    </source>
</evidence>
<sequence length="796" mass="89888">MAYRSQDQYASLPSSASASLPPRPPPSRHNNDGRYPPLDRPPQRWYDGASGDHYNSRDDRHGDQGYRGSFSALRQPSNRDYAPRDRDNDRNRGRDSFRPPQGEFTFRAEGPPGFDPHRSFPQDGGGPGPDRYDSSRPSFEFNTPYYIVARSRNEFHMDRASDRDRYDDRRSDSYRPRGRQENGRPAGAGLGRRDRDRNQGRRPPRPFQRRPPPKASDRLLLHSTHDQEAELMLGDTTGRVTYRDLAELSDSDEAAMDISDESGNDEDGREPTSKRPRITTSVPERQQEAPKWSNPDPYTALPPPDETTRKKIDMVQLIRKARVEAESTKAAVAAEADFISCDFSDDAGSGKNDEKPPPPPPPTSSLPPLPQAMPPNKQQGQQTPPRQGTKKYPVDLTASTSLGNRKRTADDRIKLPHTSLKPVRKMASSGSIVPDWRPVKTEPPCPWAVTDHSDTACMATRLHKEIIDFYEFVRPRDFEERIRRQLVDNLRVLVQKRWPDTDLYPFGSFMSGLYLPTADMDIAICSRSFVEHDRPVYQAKTNLFQLRAWLVSQRVAFRNEIELITKAKVPLVKYADDATALKVDISIEKLDGHRAIQTFLDWKAKYPAMPILVSLVKHFLLMRGLNEPVNGGIGGFSVICLVVHLLDSLPQVQSGSMVPEHHLGELLMEFFDYYGNKLSYETVAIRMNPPGLVNKSQVSDIVYRNLDRFSILDPNNSQNDIAGGSANTATIVRHFSEAHALLRERMSTLAGQKGLLLGPLLGGRYSNFTIQRDYLRKLASEGGLKTQKIRAPQVSW</sequence>
<dbReference type="EMBL" id="QJNU01000001">
    <property type="protein sequence ID" value="RYP11494.1"/>
    <property type="molecule type" value="Genomic_DNA"/>
</dbReference>
<dbReference type="OrthoDB" id="273917at2759"/>
<proteinExistence type="inferred from homology"/>
<dbReference type="PANTHER" id="PTHR23092">
    <property type="entry name" value="POLY(A) RNA POLYMERASE"/>
    <property type="match status" value="1"/>
</dbReference>
<feature type="compositionally biased region" description="Acidic residues" evidence="5">
    <location>
        <begin position="247"/>
        <end position="268"/>
    </location>
</feature>
<dbReference type="Gene3D" id="3.30.460.10">
    <property type="entry name" value="Beta Polymerase, domain 2"/>
    <property type="match status" value="1"/>
</dbReference>
<feature type="compositionally biased region" description="Basic and acidic residues" evidence="5">
    <location>
        <begin position="81"/>
        <end position="97"/>
    </location>
</feature>
<dbReference type="SUPFAM" id="SSF81301">
    <property type="entry name" value="Nucleotidyltransferase"/>
    <property type="match status" value="1"/>
</dbReference>
<dbReference type="SUPFAM" id="SSF81631">
    <property type="entry name" value="PAP/OAS1 substrate-binding domain"/>
    <property type="match status" value="1"/>
</dbReference>
<dbReference type="GO" id="GO:0043634">
    <property type="term" value="P:polyadenylation-dependent ncRNA catabolic process"/>
    <property type="evidence" value="ECO:0007669"/>
    <property type="project" value="TreeGrafter"/>
</dbReference>
<dbReference type="InterPro" id="IPR002058">
    <property type="entry name" value="PAP_assoc"/>
</dbReference>
<comment type="caution">
    <text evidence="8">The sequence shown here is derived from an EMBL/GenBank/DDBJ whole genome shotgun (WGS) entry which is preliminary data.</text>
</comment>
<dbReference type="GO" id="GO:0046872">
    <property type="term" value="F:metal ion binding"/>
    <property type="evidence" value="ECO:0007669"/>
    <property type="project" value="UniProtKB-KW"/>
</dbReference>
<feature type="compositionally biased region" description="Low complexity" evidence="5">
    <location>
        <begin position="10"/>
        <end position="20"/>
    </location>
</feature>
<evidence type="ECO:0000256" key="3">
    <source>
        <dbReference type="ARBA" id="ARBA00022723"/>
    </source>
</evidence>
<dbReference type="InterPro" id="IPR043519">
    <property type="entry name" value="NT_sf"/>
</dbReference>
<feature type="domain" description="PAP-associated" evidence="6">
    <location>
        <begin position="662"/>
        <end position="719"/>
    </location>
</feature>
<dbReference type="Gene3D" id="1.10.1410.10">
    <property type="match status" value="1"/>
</dbReference>
<evidence type="ECO:0000259" key="6">
    <source>
        <dbReference type="Pfam" id="PF03828"/>
    </source>
</evidence>
<evidence type="ECO:0000256" key="5">
    <source>
        <dbReference type="SAM" id="MobiDB-lite"/>
    </source>
</evidence>
<gene>
    <name evidence="8" type="ORF">DL764_000017</name>
</gene>
<dbReference type="GO" id="GO:0031499">
    <property type="term" value="C:TRAMP complex"/>
    <property type="evidence" value="ECO:0007669"/>
    <property type="project" value="TreeGrafter"/>
</dbReference>
<keyword evidence="9" id="KW-1185">Reference proteome</keyword>
<feature type="compositionally biased region" description="Low complexity" evidence="5">
    <location>
        <begin position="377"/>
        <end position="387"/>
    </location>
</feature>
<feature type="domain" description="Poly(A) RNA polymerase mitochondrial-like central palm" evidence="7">
    <location>
        <begin position="462"/>
        <end position="593"/>
    </location>
</feature>
<feature type="compositionally biased region" description="Basic and acidic residues" evidence="5">
    <location>
        <begin position="54"/>
        <end position="64"/>
    </location>
</feature>
<dbReference type="GO" id="GO:0010605">
    <property type="term" value="P:negative regulation of macromolecule metabolic process"/>
    <property type="evidence" value="ECO:0007669"/>
    <property type="project" value="UniProtKB-ARBA"/>
</dbReference>
<evidence type="ECO:0000313" key="8">
    <source>
        <dbReference type="EMBL" id="RYP11494.1"/>
    </source>
</evidence>
<accession>A0A4Q4TXS7</accession>
<organism evidence="8 9">
    <name type="scientific">Monosporascus ibericus</name>
    <dbReference type="NCBI Taxonomy" id="155417"/>
    <lineage>
        <taxon>Eukaryota</taxon>
        <taxon>Fungi</taxon>
        <taxon>Dikarya</taxon>
        <taxon>Ascomycota</taxon>
        <taxon>Pezizomycotina</taxon>
        <taxon>Sordariomycetes</taxon>
        <taxon>Xylariomycetidae</taxon>
        <taxon>Xylariales</taxon>
        <taxon>Xylariales incertae sedis</taxon>
        <taxon>Monosporascus</taxon>
    </lineage>
</organism>
<evidence type="ECO:0000313" key="9">
    <source>
        <dbReference type="Proteomes" id="UP000293360"/>
    </source>
</evidence>
<dbReference type="InterPro" id="IPR045862">
    <property type="entry name" value="Trf4-like"/>
</dbReference>
<evidence type="ECO:0000259" key="7">
    <source>
        <dbReference type="Pfam" id="PF22600"/>
    </source>
</evidence>
<dbReference type="EC" id="2.7.7.19" evidence="2"/>
<dbReference type="AlphaFoldDB" id="A0A4Q4TXS7"/>
<dbReference type="Pfam" id="PF03828">
    <property type="entry name" value="PAP_assoc"/>
    <property type="match status" value="1"/>
</dbReference>
<keyword evidence="4" id="KW-0460">Magnesium</keyword>
<dbReference type="STRING" id="155417.A0A4Q4TXS7"/>
<dbReference type="Proteomes" id="UP000293360">
    <property type="component" value="Unassembled WGS sequence"/>
</dbReference>